<dbReference type="InterPro" id="IPR012347">
    <property type="entry name" value="Ferritin-like"/>
</dbReference>
<accession>A0ABW9RSZ2</accession>
<dbReference type="Gene3D" id="1.20.1260.10">
    <property type="match status" value="1"/>
</dbReference>
<comment type="subcellular location">
    <subcellularLocation>
        <location evidence="6">Cytoplasm</location>
    </subcellularLocation>
</comment>
<name>A0ABW9RSZ2_9BACT</name>
<dbReference type="CDD" id="cd01055">
    <property type="entry name" value="Nonheme_Ferritin"/>
    <property type="match status" value="1"/>
</dbReference>
<dbReference type="SUPFAM" id="SSF47240">
    <property type="entry name" value="Ferritin-like"/>
    <property type="match status" value="1"/>
</dbReference>
<evidence type="ECO:0000313" key="9">
    <source>
        <dbReference type="Proteomes" id="UP000798808"/>
    </source>
</evidence>
<sequence>MAKQFITSKRSLSEETEKKLNKQILMEGLSSASYLSMASWCDTRGYIKSAQFLYNHSEEERQHMLKLFAYINNAGGHALQPEITNIKHEFGSLREVFEDILAHEIAVTKSINELVEHCFNSKDFTTFNFLQWYVTEQREEETLARRAVELFDIIGEEGIGLWTIDQEIAKLENNGTETGLESGGGEM</sequence>
<feature type="domain" description="Ferritin-like diiron" evidence="7">
    <location>
        <begin position="10"/>
        <end position="155"/>
    </location>
</feature>
<dbReference type="EC" id="1.16.3.2" evidence="6"/>
<keyword evidence="4" id="KW-0560">Oxidoreductase</keyword>
<comment type="similarity">
    <text evidence="1 6">Belongs to the ferritin family. Prokaryotic subfamily.</text>
</comment>
<keyword evidence="2 6" id="KW-0409">Iron storage</keyword>
<dbReference type="EMBL" id="SMLW01000580">
    <property type="protein sequence ID" value="MTI26419.1"/>
    <property type="molecule type" value="Genomic_DNA"/>
</dbReference>
<organism evidence="8 9">
    <name type="scientific">Fulvivirga kasyanovii</name>
    <dbReference type="NCBI Taxonomy" id="396812"/>
    <lineage>
        <taxon>Bacteria</taxon>
        <taxon>Pseudomonadati</taxon>
        <taxon>Bacteroidota</taxon>
        <taxon>Cytophagia</taxon>
        <taxon>Cytophagales</taxon>
        <taxon>Fulvivirgaceae</taxon>
        <taxon>Fulvivirga</taxon>
    </lineage>
</organism>
<comment type="caution">
    <text evidence="8">The sequence shown here is derived from an EMBL/GenBank/DDBJ whole genome shotgun (WGS) entry which is preliminary data.</text>
</comment>
<dbReference type="InterPro" id="IPR009040">
    <property type="entry name" value="Ferritin-like_diiron"/>
</dbReference>
<dbReference type="InterPro" id="IPR009078">
    <property type="entry name" value="Ferritin-like_SF"/>
</dbReference>
<keyword evidence="9" id="KW-1185">Reference proteome</keyword>
<reference evidence="8 9" key="1">
    <citation type="submission" date="2019-02" db="EMBL/GenBank/DDBJ databases">
        <authorList>
            <person name="Goldberg S.R."/>
            <person name="Haltli B.A."/>
            <person name="Correa H."/>
            <person name="Russell K.G."/>
        </authorList>
    </citation>
    <scope>NUCLEOTIDE SEQUENCE [LARGE SCALE GENOMIC DNA]</scope>
    <source>
        <strain evidence="8 9">JCM 16186</strain>
    </source>
</reference>
<dbReference type="Proteomes" id="UP000798808">
    <property type="component" value="Unassembled WGS sequence"/>
</dbReference>
<evidence type="ECO:0000256" key="1">
    <source>
        <dbReference type="ARBA" id="ARBA00006950"/>
    </source>
</evidence>
<evidence type="ECO:0000256" key="3">
    <source>
        <dbReference type="ARBA" id="ARBA00022723"/>
    </source>
</evidence>
<protein>
    <recommendedName>
        <fullName evidence="6">Ferritin</fullName>
        <ecNumber evidence="6">1.16.3.2</ecNumber>
    </recommendedName>
</protein>
<dbReference type="InterPro" id="IPR001519">
    <property type="entry name" value="Ferritin"/>
</dbReference>
<keyword evidence="3 6" id="KW-0479">Metal-binding</keyword>
<keyword evidence="5 6" id="KW-0408">Iron</keyword>
<evidence type="ECO:0000256" key="4">
    <source>
        <dbReference type="ARBA" id="ARBA00023002"/>
    </source>
</evidence>
<comment type="catalytic activity">
    <reaction evidence="6">
        <text>4 Fe(2+) + O2 + 6 H2O = 4 iron(III) oxide-hydroxide + 12 H(+)</text>
        <dbReference type="Rhea" id="RHEA:11972"/>
        <dbReference type="ChEBI" id="CHEBI:15377"/>
        <dbReference type="ChEBI" id="CHEBI:15378"/>
        <dbReference type="ChEBI" id="CHEBI:15379"/>
        <dbReference type="ChEBI" id="CHEBI:29033"/>
        <dbReference type="ChEBI" id="CHEBI:78619"/>
        <dbReference type="EC" id="1.16.3.2"/>
    </reaction>
</comment>
<dbReference type="InterPro" id="IPR008331">
    <property type="entry name" value="Ferritin_DPS_dom"/>
</dbReference>
<dbReference type="PROSITE" id="PS50905">
    <property type="entry name" value="FERRITIN_LIKE"/>
    <property type="match status" value="1"/>
</dbReference>
<dbReference type="InterPro" id="IPR041719">
    <property type="entry name" value="Ferritin_prok"/>
</dbReference>
<dbReference type="Pfam" id="PF00210">
    <property type="entry name" value="Ferritin"/>
    <property type="match status" value="1"/>
</dbReference>
<evidence type="ECO:0000256" key="5">
    <source>
        <dbReference type="ARBA" id="ARBA00023004"/>
    </source>
</evidence>
<evidence type="ECO:0000256" key="6">
    <source>
        <dbReference type="RuleBase" id="RU361145"/>
    </source>
</evidence>
<evidence type="ECO:0000313" key="8">
    <source>
        <dbReference type="EMBL" id="MTI26419.1"/>
    </source>
</evidence>
<evidence type="ECO:0000259" key="7">
    <source>
        <dbReference type="PROSITE" id="PS50905"/>
    </source>
</evidence>
<evidence type="ECO:0000256" key="2">
    <source>
        <dbReference type="ARBA" id="ARBA00022434"/>
    </source>
</evidence>
<gene>
    <name evidence="8" type="ORF">E1163_15785</name>
</gene>
<comment type="function">
    <text evidence="6">Iron-storage protein.</text>
</comment>
<dbReference type="RefSeq" id="WP_155173433.1">
    <property type="nucleotide sequence ID" value="NZ_BAAAFL010000012.1"/>
</dbReference>
<proteinExistence type="inferred from homology"/>
<keyword evidence="6" id="KW-0963">Cytoplasm</keyword>
<dbReference type="PANTHER" id="PTHR11431:SF127">
    <property type="entry name" value="BACTERIAL NON-HEME FERRITIN"/>
    <property type="match status" value="1"/>
</dbReference>
<dbReference type="PANTHER" id="PTHR11431">
    <property type="entry name" value="FERRITIN"/>
    <property type="match status" value="1"/>
</dbReference>